<feature type="region of interest" description="Disordered" evidence="1">
    <location>
        <begin position="28"/>
        <end position="123"/>
    </location>
</feature>
<feature type="region of interest" description="Disordered" evidence="1">
    <location>
        <begin position="145"/>
        <end position="176"/>
    </location>
</feature>
<dbReference type="Proteomes" id="UP000263012">
    <property type="component" value="Chromosome"/>
</dbReference>
<proteinExistence type="predicted"/>
<protein>
    <submittedName>
        <fullName evidence="2">Uncharacterized protein</fullName>
    </submittedName>
</protein>
<sequence length="176" mass="18973">MNGKTLFAIATAVAVLFAGLGAVGAVAADQSPEQPGDDELPESADEAADHDRDADRTNESDRDQVREHVNDTDGEYGPHHAGDGHGPHHAGDGHGPHHADDAVDRPGDAGPMWGVSDRVPNHVTQMHKEMKSYFDEEPPYRFGETIRSIAGGEHPWNDDHPRDDRADDNRHGNAGT</sequence>
<dbReference type="EMBL" id="CP025066">
    <property type="protein sequence ID" value="AUX07710.1"/>
    <property type="molecule type" value="Genomic_DNA"/>
</dbReference>
<gene>
    <name evidence="2" type="ORF">AArcSl_0052</name>
</gene>
<dbReference type="AlphaFoldDB" id="A0A343TF38"/>
<feature type="compositionally biased region" description="Basic and acidic residues" evidence="1">
    <location>
        <begin position="47"/>
        <end position="107"/>
    </location>
</feature>
<keyword evidence="3" id="KW-1185">Reference proteome</keyword>
<feature type="compositionally biased region" description="Acidic residues" evidence="1">
    <location>
        <begin position="35"/>
        <end position="46"/>
    </location>
</feature>
<organism evidence="2 3">
    <name type="scientific">Halalkaliarchaeum desulfuricum</name>
    <dbReference type="NCBI Taxonomy" id="2055893"/>
    <lineage>
        <taxon>Archaea</taxon>
        <taxon>Methanobacteriati</taxon>
        <taxon>Methanobacteriota</taxon>
        <taxon>Stenosarchaea group</taxon>
        <taxon>Halobacteria</taxon>
        <taxon>Halobacteriales</taxon>
        <taxon>Haloferacaceae</taxon>
        <taxon>Halalkaliarchaeum</taxon>
    </lineage>
</organism>
<evidence type="ECO:0000313" key="3">
    <source>
        <dbReference type="Proteomes" id="UP000263012"/>
    </source>
</evidence>
<accession>A0A343TF38</accession>
<dbReference type="GeneID" id="37876388"/>
<reference evidence="3" key="1">
    <citation type="submission" date="2017-11" db="EMBL/GenBank/DDBJ databases">
        <title>Phenotypic and genomic properties of facultatively anaerobic sulfur-reducing natronoarchaea from hypersaline soda lakes.</title>
        <authorList>
            <person name="Sorokin D.Y."/>
            <person name="Kublanov I.V."/>
            <person name="Roman P."/>
            <person name="Sinninghe Damste J.S."/>
            <person name="Golyshin P.N."/>
            <person name="Rojo D."/>
            <person name="Ciordia S."/>
            <person name="Mena M.D.C."/>
            <person name="Ferrer M."/>
            <person name="Messina E."/>
            <person name="Smedile F."/>
            <person name="La Spada G."/>
            <person name="La Cono V."/>
            <person name="Yakimov M.M."/>
        </authorList>
    </citation>
    <scope>NUCLEOTIDE SEQUENCE [LARGE SCALE GENOMIC DNA]</scope>
    <source>
        <strain evidence="3">AArc-Sl</strain>
    </source>
</reference>
<dbReference type="KEGG" id="hdf:AArcSl_0052"/>
<name>A0A343TF38_9EURY</name>
<evidence type="ECO:0000256" key="1">
    <source>
        <dbReference type="SAM" id="MobiDB-lite"/>
    </source>
</evidence>
<dbReference type="RefSeq" id="WP_119813596.1">
    <property type="nucleotide sequence ID" value="NZ_CP025066.1"/>
</dbReference>
<feature type="compositionally biased region" description="Basic and acidic residues" evidence="1">
    <location>
        <begin position="155"/>
        <end position="176"/>
    </location>
</feature>
<evidence type="ECO:0000313" key="2">
    <source>
        <dbReference type="EMBL" id="AUX07710.1"/>
    </source>
</evidence>